<sequence>MKAIPKPPLGSRVRISGCAGLLSNLTGTVVPPVPWRTIPGMYEPPCRNEVCIQLDPGQRHPSALQHVFMPAGRVYGAAHA</sequence>
<dbReference type="EMBL" id="CP149783">
    <property type="protein sequence ID" value="WYF46525.1"/>
    <property type="molecule type" value="Genomic_DNA"/>
</dbReference>
<evidence type="ECO:0000313" key="1">
    <source>
        <dbReference type="EMBL" id="WYF46525.1"/>
    </source>
</evidence>
<dbReference type="RefSeq" id="WP_339097986.1">
    <property type="nucleotide sequence ID" value="NZ_CP149783.1"/>
</dbReference>
<accession>A0AAU6Q8A4</accession>
<dbReference type="AlphaFoldDB" id="A0AAU6Q8A4"/>
<gene>
    <name evidence="1" type="ORF">WDJ50_15865</name>
</gene>
<protein>
    <submittedName>
        <fullName evidence="1">Uncharacterized protein</fullName>
    </submittedName>
</protein>
<organism evidence="1">
    <name type="scientific">Deinococcus sp. VB142</name>
    <dbReference type="NCBI Taxonomy" id="3112952"/>
    <lineage>
        <taxon>Bacteria</taxon>
        <taxon>Thermotogati</taxon>
        <taxon>Deinococcota</taxon>
        <taxon>Deinococci</taxon>
        <taxon>Deinococcales</taxon>
        <taxon>Deinococcaceae</taxon>
        <taxon>Deinococcus</taxon>
    </lineage>
</organism>
<name>A0AAU6Q8A4_9DEIO</name>
<proteinExistence type="predicted"/>
<reference evidence="1" key="1">
    <citation type="submission" date="2024-03" db="EMBL/GenBank/DDBJ databases">
        <title>Deinococcus weizhi sp. nov., isolated from human skin.</title>
        <authorList>
            <person name="Wei Z."/>
            <person name="Tian F."/>
            <person name="Yang C."/>
            <person name="Xin L.T."/>
            <person name="Wen Z.J."/>
            <person name="Lan K.C."/>
            <person name="Yu L."/>
            <person name="Zhe W."/>
            <person name="Dan F.D."/>
            <person name="Jun W."/>
            <person name="Rui Z."/>
            <person name="Yong X.J."/>
            <person name="Ting Y."/>
            <person name="Wei X."/>
            <person name="Xu Z.G."/>
            <person name="Xin Z."/>
            <person name="Dong F.G."/>
            <person name="Ni X.M."/>
            <person name="Zheng M.G."/>
            <person name="Chun Y."/>
            <person name="Qian W.X."/>
        </authorList>
    </citation>
    <scope>NUCLEOTIDE SEQUENCE</scope>
    <source>
        <strain evidence="1">VB142</strain>
    </source>
</reference>